<dbReference type="Proteomes" id="UP001055439">
    <property type="component" value="Chromosome 2"/>
</dbReference>
<evidence type="ECO:0000259" key="5">
    <source>
        <dbReference type="PROSITE" id="PS51005"/>
    </source>
</evidence>
<accession>A0A9E7F1R8</accession>
<dbReference type="SUPFAM" id="SSF101941">
    <property type="entry name" value="NAC domain"/>
    <property type="match status" value="1"/>
</dbReference>
<proteinExistence type="predicted"/>
<evidence type="ECO:0000313" key="6">
    <source>
        <dbReference type="EMBL" id="URD86947.1"/>
    </source>
</evidence>
<keyword evidence="7" id="KW-1185">Reference proteome</keyword>
<dbReference type="AlphaFoldDB" id="A0A9E7F1R8"/>
<dbReference type="GO" id="GO:0003677">
    <property type="term" value="F:DNA binding"/>
    <property type="evidence" value="ECO:0007669"/>
    <property type="project" value="UniProtKB-KW"/>
</dbReference>
<dbReference type="InterPro" id="IPR003441">
    <property type="entry name" value="NAC-dom"/>
</dbReference>
<dbReference type="EMBL" id="CP097504">
    <property type="protein sequence ID" value="URD86947.1"/>
    <property type="molecule type" value="Genomic_DNA"/>
</dbReference>
<evidence type="ECO:0000256" key="3">
    <source>
        <dbReference type="ARBA" id="ARBA00023163"/>
    </source>
</evidence>
<organism evidence="6 7">
    <name type="scientific">Musa troglodytarum</name>
    <name type="common">fe'i banana</name>
    <dbReference type="NCBI Taxonomy" id="320322"/>
    <lineage>
        <taxon>Eukaryota</taxon>
        <taxon>Viridiplantae</taxon>
        <taxon>Streptophyta</taxon>
        <taxon>Embryophyta</taxon>
        <taxon>Tracheophyta</taxon>
        <taxon>Spermatophyta</taxon>
        <taxon>Magnoliopsida</taxon>
        <taxon>Liliopsida</taxon>
        <taxon>Zingiberales</taxon>
        <taxon>Musaceae</taxon>
        <taxon>Musa</taxon>
    </lineage>
</organism>
<sequence length="137" mass="15683">IPHQYRRAVIVGTRRSLKFFKNSGDPRKNNKKDNSLDLKWIIHEYCLHPSLYEAIPSYETEEIILCRIHDKGRGAADKSNDDGLPTKASPVTNTQEMLEPWMVGPSTQSMAYEMFRSISDITFITFLSKADIAHINI</sequence>
<dbReference type="InterPro" id="IPR036093">
    <property type="entry name" value="NAC_dom_sf"/>
</dbReference>
<keyword evidence="3" id="KW-0804">Transcription</keyword>
<keyword evidence="1" id="KW-0805">Transcription regulation</keyword>
<feature type="domain" description="NAC" evidence="5">
    <location>
        <begin position="1"/>
        <end position="71"/>
    </location>
</feature>
<protein>
    <recommendedName>
        <fullName evidence="5">NAC domain-containing protein</fullName>
    </recommendedName>
</protein>
<evidence type="ECO:0000256" key="1">
    <source>
        <dbReference type="ARBA" id="ARBA00023015"/>
    </source>
</evidence>
<evidence type="ECO:0000256" key="2">
    <source>
        <dbReference type="ARBA" id="ARBA00023125"/>
    </source>
</evidence>
<gene>
    <name evidence="6" type="ORF">MUK42_27138</name>
</gene>
<dbReference type="Gene3D" id="2.170.150.80">
    <property type="entry name" value="NAC domain"/>
    <property type="match status" value="1"/>
</dbReference>
<reference evidence="6" key="1">
    <citation type="submission" date="2022-05" db="EMBL/GenBank/DDBJ databases">
        <title>The Musa troglodytarum L. genome provides insights into the mechanism of non-climacteric behaviour and enrichment of carotenoids.</title>
        <authorList>
            <person name="Wang J."/>
        </authorList>
    </citation>
    <scope>NUCLEOTIDE SEQUENCE</scope>
    <source>
        <tissue evidence="6">Leaf</tissue>
    </source>
</reference>
<keyword evidence="2" id="KW-0238">DNA-binding</keyword>
<dbReference type="GO" id="GO:0006355">
    <property type="term" value="P:regulation of DNA-templated transcription"/>
    <property type="evidence" value="ECO:0007669"/>
    <property type="project" value="InterPro"/>
</dbReference>
<dbReference type="PROSITE" id="PS51005">
    <property type="entry name" value="NAC"/>
    <property type="match status" value="1"/>
</dbReference>
<dbReference type="OrthoDB" id="774757at2759"/>
<name>A0A9E7F1R8_9LILI</name>
<feature type="non-terminal residue" evidence="6">
    <location>
        <position position="1"/>
    </location>
</feature>
<evidence type="ECO:0000256" key="4">
    <source>
        <dbReference type="ARBA" id="ARBA00023242"/>
    </source>
</evidence>
<keyword evidence="4" id="KW-0539">Nucleus</keyword>
<evidence type="ECO:0000313" key="7">
    <source>
        <dbReference type="Proteomes" id="UP001055439"/>
    </source>
</evidence>